<organism evidence="2 3">
    <name type="scientific">Paralimibaculum aggregatum</name>
    <dbReference type="NCBI Taxonomy" id="3036245"/>
    <lineage>
        <taxon>Bacteria</taxon>
        <taxon>Pseudomonadati</taxon>
        <taxon>Pseudomonadota</taxon>
        <taxon>Alphaproteobacteria</taxon>
        <taxon>Rhodobacterales</taxon>
        <taxon>Paracoccaceae</taxon>
        <taxon>Paralimibaculum</taxon>
    </lineage>
</organism>
<sequence>MPADDGANGNAEAHKLEPSVREYERQFGRQTLEVKILRDALATDLPACQSARERDLPMECAPVAGQGQAPALSRAGRLLSSQRAGLRKPSAEYRRRSLQTSSMKGRRPARA</sequence>
<dbReference type="Proteomes" id="UP001239909">
    <property type="component" value="Unassembled WGS sequence"/>
</dbReference>
<proteinExistence type="predicted"/>
<protein>
    <submittedName>
        <fullName evidence="2">Uncharacterized protein</fullName>
    </submittedName>
</protein>
<comment type="caution">
    <text evidence="2">The sequence shown here is derived from an EMBL/GenBank/DDBJ whole genome shotgun (WGS) entry which is preliminary data.</text>
</comment>
<name>A0ABQ6LSR7_9RHOB</name>
<keyword evidence="3" id="KW-1185">Reference proteome</keyword>
<feature type="region of interest" description="Disordered" evidence="1">
    <location>
        <begin position="64"/>
        <end position="111"/>
    </location>
</feature>
<feature type="compositionally biased region" description="Basic and acidic residues" evidence="1">
    <location>
        <begin position="12"/>
        <end position="21"/>
    </location>
</feature>
<evidence type="ECO:0000313" key="2">
    <source>
        <dbReference type="EMBL" id="GMG85114.1"/>
    </source>
</evidence>
<feature type="region of interest" description="Disordered" evidence="1">
    <location>
        <begin position="1"/>
        <end position="21"/>
    </location>
</feature>
<dbReference type="EMBL" id="BSYI01000051">
    <property type="protein sequence ID" value="GMG85114.1"/>
    <property type="molecule type" value="Genomic_DNA"/>
</dbReference>
<evidence type="ECO:0000256" key="1">
    <source>
        <dbReference type="SAM" id="MobiDB-lite"/>
    </source>
</evidence>
<reference evidence="2 3" key="1">
    <citation type="submission" date="2023-04" db="EMBL/GenBank/DDBJ databases">
        <title>Marinoamorphus aggregata gen. nov., sp. Nov., isolate from tissue of brittle star Ophioplocus japonicus.</title>
        <authorList>
            <person name="Kawano K."/>
            <person name="Sawayama S."/>
            <person name="Nakagawa S."/>
        </authorList>
    </citation>
    <scope>NUCLEOTIDE SEQUENCE [LARGE SCALE GENOMIC DNA]</scope>
    <source>
        <strain evidence="2 3">NKW23</strain>
    </source>
</reference>
<gene>
    <name evidence="2" type="ORF">LNKW23_43300</name>
</gene>
<evidence type="ECO:0000313" key="3">
    <source>
        <dbReference type="Proteomes" id="UP001239909"/>
    </source>
</evidence>
<accession>A0ABQ6LSR7</accession>